<reference evidence="9 10" key="1">
    <citation type="submission" date="2023-02" db="EMBL/GenBank/DDBJ databases">
        <title>Genome sequence of Lentisphaera profundi SAORIC-696.</title>
        <authorList>
            <person name="Kim e."/>
            <person name="Cho J.-C."/>
            <person name="Choi A."/>
            <person name="Kang I."/>
        </authorList>
    </citation>
    <scope>NUCLEOTIDE SEQUENCE [LARGE SCALE GENOMIC DNA]</scope>
    <source>
        <strain evidence="9 10">SAORIC-696</strain>
    </source>
</reference>
<evidence type="ECO:0000256" key="2">
    <source>
        <dbReference type="ARBA" id="ARBA00009045"/>
    </source>
</evidence>
<evidence type="ECO:0000259" key="8">
    <source>
        <dbReference type="Pfam" id="PF01694"/>
    </source>
</evidence>
<dbReference type="RefSeq" id="WP_274150275.1">
    <property type="nucleotide sequence ID" value="NZ_CP117811.1"/>
</dbReference>
<evidence type="ECO:0000256" key="5">
    <source>
        <dbReference type="ARBA" id="ARBA00022989"/>
    </source>
</evidence>
<keyword evidence="3 7" id="KW-0812">Transmembrane</keyword>
<protein>
    <submittedName>
        <fullName evidence="9">Rhomboid family intramembrane serine protease</fullName>
    </submittedName>
</protein>
<evidence type="ECO:0000256" key="6">
    <source>
        <dbReference type="ARBA" id="ARBA00023136"/>
    </source>
</evidence>
<evidence type="ECO:0000256" key="3">
    <source>
        <dbReference type="ARBA" id="ARBA00022692"/>
    </source>
</evidence>
<evidence type="ECO:0000256" key="4">
    <source>
        <dbReference type="ARBA" id="ARBA00022801"/>
    </source>
</evidence>
<feature type="transmembrane region" description="Helical" evidence="7">
    <location>
        <begin position="112"/>
        <end position="131"/>
    </location>
</feature>
<feature type="transmembrane region" description="Helical" evidence="7">
    <location>
        <begin position="224"/>
        <end position="245"/>
    </location>
</feature>
<dbReference type="InterPro" id="IPR022764">
    <property type="entry name" value="Peptidase_S54_rhomboid_dom"/>
</dbReference>
<dbReference type="EMBL" id="CP117811">
    <property type="protein sequence ID" value="WDE96199.1"/>
    <property type="molecule type" value="Genomic_DNA"/>
</dbReference>
<comment type="similarity">
    <text evidence="2">Belongs to the peptidase S54 family.</text>
</comment>
<dbReference type="PANTHER" id="PTHR43731">
    <property type="entry name" value="RHOMBOID PROTEASE"/>
    <property type="match status" value="1"/>
</dbReference>
<feature type="transmembrane region" description="Helical" evidence="7">
    <location>
        <begin position="257"/>
        <end position="276"/>
    </location>
</feature>
<keyword evidence="4" id="KW-0378">Hydrolase</keyword>
<keyword evidence="6 7" id="KW-0472">Membrane</keyword>
<accession>A0ABY7VR60</accession>
<gene>
    <name evidence="9" type="ORF">PQO03_10810</name>
</gene>
<sequence>MDYIVSKQVKVLVNIEGSLRELAASLQFYSSYLSLVMADRDVRIELSDIDTLQLQGAELRLRMKAQGQSQNFTLLFNSKEDAKELMSHMPLQKEAQESQEFMQNLDFDAKKTPVTTVIIALNIIVFVLMYASEGLNFIQPQNLDVFMKWGSNRIFETVDQPWRLFTCAFIHFGVLHIACNMYFLHAIGRLSEKLLGPRFYIIIYIFAAFMGSLASLLWNADGVISAGASGAVFGVVGMIGAFLLMRRSEVPERTFKSLKNNMLQIVVLNFVFGMSIPGIDNAAHMGGLVGGFIGAALMSRSLDPKKRKAQFIPKLLLGLICLPLICIGIWESGIIQNKPILIFHQVANTLDTEQNDHLKNSDNLVNALMTNVIGQEEFKTEMTHEKEFWNKLLDQISAVEFDQKSRVFSSVTRIKKVCVFQIDYLDTAINHSTNFKEMQVLLKQKEEEWKTLITSPL</sequence>
<organism evidence="9 10">
    <name type="scientific">Lentisphaera profundi</name>
    <dbReference type="NCBI Taxonomy" id="1658616"/>
    <lineage>
        <taxon>Bacteria</taxon>
        <taxon>Pseudomonadati</taxon>
        <taxon>Lentisphaerota</taxon>
        <taxon>Lentisphaeria</taxon>
        <taxon>Lentisphaerales</taxon>
        <taxon>Lentisphaeraceae</taxon>
        <taxon>Lentisphaera</taxon>
    </lineage>
</organism>
<dbReference type="GO" id="GO:0006508">
    <property type="term" value="P:proteolysis"/>
    <property type="evidence" value="ECO:0007669"/>
    <property type="project" value="UniProtKB-KW"/>
</dbReference>
<dbReference type="SUPFAM" id="SSF144091">
    <property type="entry name" value="Rhomboid-like"/>
    <property type="match status" value="1"/>
</dbReference>
<dbReference type="InterPro" id="IPR050925">
    <property type="entry name" value="Rhomboid_protease_S54"/>
</dbReference>
<feature type="transmembrane region" description="Helical" evidence="7">
    <location>
        <begin position="282"/>
        <end position="299"/>
    </location>
</feature>
<name>A0ABY7VR60_9BACT</name>
<evidence type="ECO:0000313" key="9">
    <source>
        <dbReference type="EMBL" id="WDE96199.1"/>
    </source>
</evidence>
<feature type="transmembrane region" description="Helical" evidence="7">
    <location>
        <begin position="199"/>
        <end position="218"/>
    </location>
</feature>
<evidence type="ECO:0000256" key="7">
    <source>
        <dbReference type="SAM" id="Phobius"/>
    </source>
</evidence>
<dbReference type="PANTHER" id="PTHR43731:SF14">
    <property type="entry name" value="PRESENILIN-ASSOCIATED RHOMBOID-LIKE PROTEIN, MITOCHONDRIAL"/>
    <property type="match status" value="1"/>
</dbReference>
<feature type="transmembrane region" description="Helical" evidence="7">
    <location>
        <begin position="162"/>
        <end position="187"/>
    </location>
</feature>
<evidence type="ECO:0000313" key="10">
    <source>
        <dbReference type="Proteomes" id="UP001214250"/>
    </source>
</evidence>
<dbReference type="Gene3D" id="1.20.1540.10">
    <property type="entry name" value="Rhomboid-like"/>
    <property type="match status" value="1"/>
</dbReference>
<keyword evidence="10" id="KW-1185">Reference proteome</keyword>
<keyword evidence="5 7" id="KW-1133">Transmembrane helix</keyword>
<comment type="subcellular location">
    <subcellularLocation>
        <location evidence="1">Membrane</location>
        <topology evidence="1">Multi-pass membrane protein</topology>
    </subcellularLocation>
</comment>
<feature type="transmembrane region" description="Helical" evidence="7">
    <location>
        <begin position="311"/>
        <end position="330"/>
    </location>
</feature>
<dbReference type="GO" id="GO:0008233">
    <property type="term" value="F:peptidase activity"/>
    <property type="evidence" value="ECO:0007669"/>
    <property type="project" value="UniProtKB-KW"/>
</dbReference>
<keyword evidence="9" id="KW-0645">Protease</keyword>
<evidence type="ECO:0000256" key="1">
    <source>
        <dbReference type="ARBA" id="ARBA00004141"/>
    </source>
</evidence>
<dbReference type="Proteomes" id="UP001214250">
    <property type="component" value="Chromosome 1"/>
</dbReference>
<feature type="domain" description="Peptidase S54 rhomboid" evidence="8">
    <location>
        <begin position="160"/>
        <end position="300"/>
    </location>
</feature>
<proteinExistence type="inferred from homology"/>
<dbReference type="InterPro" id="IPR035952">
    <property type="entry name" value="Rhomboid-like_sf"/>
</dbReference>
<dbReference type="Pfam" id="PF01694">
    <property type="entry name" value="Rhomboid"/>
    <property type="match status" value="1"/>
</dbReference>